<protein>
    <recommendedName>
        <fullName evidence="3">DNA topoisomerase</fullName>
        <ecNumber evidence="3">5.6.2.1</ecNumber>
    </recommendedName>
    <alternativeName>
        <fullName evidence="12">Omega-protein</fullName>
    </alternativeName>
    <alternativeName>
        <fullName evidence="11">Relaxing enzyme</fullName>
    </alternativeName>
    <alternativeName>
        <fullName evidence="9">Swivelase</fullName>
    </alternativeName>
    <alternativeName>
        <fullName evidence="10">Untwisting enzyme</fullName>
    </alternativeName>
</protein>
<dbReference type="Pfam" id="PF01751">
    <property type="entry name" value="Toprim"/>
    <property type="match status" value="1"/>
</dbReference>
<keyword evidence="6" id="KW-0799">Topoisomerase</keyword>
<dbReference type="PANTHER" id="PTHR11390:SF21">
    <property type="entry name" value="DNA TOPOISOMERASE 3-ALPHA"/>
    <property type="match status" value="1"/>
</dbReference>
<dbReference type="InterPro" id="IPR013826">
    <property type="entry name" value="Topo_IA_cen_sub3"/>
</dbReference>
<reference evidence="15" key="2">
    <citation type="submission" date="2021-04" db="EMBL/GenBank/DDBJ databases">
        <authorList>
            <person name="Liu J."/>
        </authorList>
    </citation>
    <scope>NUCLEOTIDE SEQUENCE</scope>
    <source>
        <strain evidence="15">BAD-6</strain>
    </source>
</reference>
<evidence type="ECO:0000259" key="13">
    <source>
        <dbReference type="PROSITE" id="PS50880"/>
    </source>
</evidence>
<dbReference type="Gene3D" id="3.40.50.140">
    <property type="match status" value="1"/>
</dbReference>
<dbReference type="GO" id="GO:0003917">
    <property type="term" value="F:DNA topoisomerase type I (single strand cut, ATP-independent) activity"/>
    <property type="evidence" value="ECO:0007669"/>
    <property type="project" value="UniProtKB-EC"/>
</dbReference>
<evidence type="ECO:0000259" key="14">
    <source>
        <dbReference type="PROSITE" id="PS52039"/>
    </source>
</evidence>
<evidence type="ECO:0000256" key="9">
    <source>
        <dbReference type="ARBA" id="ARBA00030003"/>
    </source>
</evidence>
<dbReference type="GO" id="GO:0003677">
    <property type="term" value="F:DNA binding"/>
    <property type="evidence" value="ECO:0007669"/>
    <property type="project" value="UniProtKB-KW"/>
</dbReference>
<dbReference type="InterPro" id="IPR034144">
    <property type="entry name" value="TOPRIM_TopoIII"/>
</dbReference>
<dbReference type="NCBIfam" id="TIGR01056">
    <property type="entry name" value="topB"/>
    <property type="match status" value="1"/>
</dbReference>
<dbReference type="InterPro" id="IPR013825">
    <property type="entry name" value="Topo_IA_cen_sub2"/>
</dbReference>
<evidence type="ECO:0000256" key="6">
    <source>
        <dbReference type="ARBA" id="ARBA00023029"/>
    </source>
</evidence>
<dbReference type="InterPro" id="IPR003602">
    <property type="entry name" value="Topo_IA_DNA-bd_dom"/>
</dbReference>
<dbReference type="SMART" id="SM00436">
    <property type="entry name" value="TOP1Bc"/>
    <property type="match status" value="1"/>
</dbReference>
<dbReference type="PROSITE" id="PS52039">
    <property type="entry name" value="TOPO_IA_2"/>
    <property type="match status" value="1"/>
</dbReference>
<dbReference type="SUPFAM" id="SSF56712">
    <property type="entry name" value="Prokaryotic type I DNA topoisomerase"/>
    <property type="match status" value="1"/>
</dbReference>
<keyword evidence="16" id="KW-1185">Reference proteome</keyword>
<dbReference type="Pfam" id="PF01131">
    <property type="entry name" value="Topoisom_bac"/>
    <property type="match status" value="1"/>
</dbReference>
<evidence type="ECO:0000256" key="11">
    <source>
        <dbReference type="ARBA" id="ARBA00032235"/>
    </source>
</evidence>
<accession>A0A8J7VZI3</accession>
<dbReference type="EC" id="5.6.2.1" evidence="3"/>
<evidence type="ECO:0000313" key="15">
    <source>
        <dbReference type="EMBL" id="MBR0596493.1"/>
    </source>
</evidence>
<dbReference type="NCBIfam" id="NF005829">
    <property type="entry name" value="PRK07726.1"/>
    <property type="match status" value="1"/>
</dbReference>
<dbReference type="InterPro" id="IPR003601">
    <property type="entry name" value="Topo_IA_2"/>
</dbReference>
<dbReference type="PRINTS" id="PR00417">
    <property type="entry name" value="PRTPISMRASEI"/>
</dbReference>
<keyword evidence="8" id="KW-0413">Isomerase</keyword>
<proteinExistence type="inferred from homology"/>
<evidence type="ECO:0000256" key="7">
    <source>
        <dbReference type="ARBA" id="ARBA00023125"/>
    </source>
</evidence>
<dbReference type="Gene3D" id="1.10.290.10">
    <property type="entry name" value="Topoisomerase I, domain 4"/>
    <property type="match status" value="1"/>
</dbReference>
<dbReference type="RefSeq" id="WP_227016619.1">
    <property type="nucleotide sequence ID" value="NZ_JAGSND010000001.1"/>
</dbReference>
<keyword evidence="5" id="KW-0460">Magnesium</keyword>
<dbReference type="InterPro" id="IPR013824">
    <property type="entry name" value="Topo_IA_cen_sub1"/>
</dbReference>
<evidence type="ECO:0000256" key="12">
    <source>
        <dbReference type="ARBA" id="ARBA00032877"/>
    </source>
</evidence>
<dbReference type="EMBL" id="JAGSND010000001">
    <property type="protein sequence ID" value="MBR0596493.1"/>
    <property type="molecule type" value="Genomic_DNA"/>
</dbReference>
<dbReference type="GO" id="GO:0046872">
    <property type="term" value="F:metal ion binding"/>
    <property type="evidence" value="ECO:0007669"/>
    <property type="project" value="UniProtKB-KW"/>
</dbReference>
<dbReference type="InterPro" id="IPR013497">
    <property type="entry name" value="Topo_IA_cen"/>
</dbReference>
<dbReference type="GO" id="GO:0043597">
    <property type="term" value="C:cytoplasmic replication fork"/>
    <property type="evidence" value="ECO:0007669"/>
    <property type="project" value="TreeGrafter"/>
</dbReference>
<dbReference type="CDD" id="cd00186">
    <property type="entry name" value="TOP1Ac"/>
    <property type="match status" value="1"/>
</dbReference>
<dbReference type="InterPro" id="IPR023406">
    <property type="entry name" value="Topo_IA_AS"/>
</dbReference>
<evidence type="ECO:0000313" key="16">
    <source>
        <dbReference type="Proteomes" id="UP000675664"/>
    </source>
</evidence>
<comment type="catalytic activity">
    <reaction evidence="1">
        <text>ATP-independent breakage of single-stranded DNA, followed by passage and rejoining.</text>
        <dbReference type="EC" id="5.6.2.1"/>
    </reaction>
</comment>
<sequence length="715" mass="81825">MSKILVLAEKPSVGREIARVLGCTQTKEGHIIGQKYIVTWSLGHLVTLADPEHYGDQYKKWSLDTLPMIPSKMDLVVIKETGKQFRVVKDLMKNPEVSELVVATDAGREGELVARWIIQKVGFHKPMKRLWISSQTDKSIREGFAHLKKGSEYNNLFHSAQSRAEADWLVGLNVTRALTCKYNAQLSAGRVQTPTLAMIVNREEEIKKFTPKDYYSIHAEFGGFRALWADSASGQTRIYNKERAQEILDKVAGKDGIVTELTKNLKKEAPPLLYDLTELQRDANVRFGFSAKKTLNIMQSLYEEHKVLTYPRTDSRYLSSDLVPSFKDRLQAVAWGEFAGAVNEIIKKGMKVSKRIVDDSKVTDHHAIIPTEEYVRASDLSSDERKIYDLVVKRFLAAFLDDYQSEMTTAKLQIEGERFITKGEIIRQKGWKQIYSSDGFSFQEEEDETEMKSQNLPELSQGQTVKLIGCRLGSEKTKPPGRYTEATLLSAMERHNLGTPATRAEIIEKIITANSVERRGKELFPMSKGHQLIQLAPKELKSPELTEKWEKRLSAISKGEEKSDDFILEMREFTKTLVSRVIASDETYRHDNMTRTRCPLCDKFLLEINGKKGKLLVCQDHECGYKQSLSYVSNARCPQCHKKLHVIGEGEKRIYSCSCGFREKFSRFNDQLKEKRNQMGKRELKEYMNKMEKENEGESPFAIAWAKLQEEQKKK</sequence>
<dbReference type="Gene3D" id="2.70.20.10">
    <property type="entry name" value="Topoisomerase I, domain 3"/>
    <property type="match status" value="1"/>
</dbReference>
<dbReference type="GO" id="GO:0006281">
    <property type="term" value="P:DNA repair"/>
    <property type="evidence" value="ECO:0007669"/>
    <property type="project" value="TreeGrafter"/>
</dbReference>
<evidence type="ECO:0000256" key="4">
    <source>
        <dbReference type="ARBA" id="ARBA00022723"/>
    </source>
</evidence>
<dbReference type="InterPro" id="IPR023405">
    <property type="entry name" value="Topo_IA_core_domain"/>
</dbReference>
<evidence type="ECO:0000256" key="2">
    <source>
        <dbReference type="ARBA" id="ARBA00009446"/>
    </source>
</evidence>
<keyword evidence="7" id="KW-0238">DNA-binding</keyword>
<organism evidence="15 16">
    <name type="scientific">Sinanaerobacter chloroacetimidivorans</name>
    <dbReference type="NCBI Taxonomy" id="2818044"/>
    <lineage>
        <taxon>Bacteria</taxon>
        <taxon>Bacillati</taxon>
        <taxon>Bacillota</taxon>
        <taxon>Clostridia</taxon>
        <taxon>Peptostreptococcales</taxon>
        <taxon>Anaerovoracaceae</taxon>
        <taxon>Sinanaerobacter</taxon>
    </lineage>
</organism>
<dbReference type="GO" id="GO:0006310">
    <property type="term" value="P:DNA recombination"/>
    <property type="evidence" value="ECO:0007669"/>
    <property type="project" value="TreeGrafter"/>
</dbReference>
<name>A0A8J7VZI3_9FIRM</name>
<dbReference type="SMART" id="SM00437">
    <property type="entry name" value="TOP1Ac"/>
    <property type="match status" value="1"/>
</dbReference>
<dbReference type="AlphaFoldDB" id="A0A8J7VZI3"/>
<feature type="domain" description="Topo IA-type catalytic" evidence="14">
    <location>
        <begin position="153"/>
        <end position="578"/>
    </location>
</feature>
<evidence type="ECO:0000256" key="3">
    <source>
        <dbReference type="ARBA" id="ARBA00012891"/>
    </source>
</evidence>
<evidence type="ECO:0000256" key="8">
    <source>
        <dbReference type="ARBA" id="ARBA00023235"/>
    </source>
</evidence>
<evidence type="ECO:0000256" key="5">
    <source>
        <dbReference type="ARBA" id="ARBA00022842"/>
    </source>
</evidence>
<comment type="caution">
    <text evidence="15">The sequence shown here is derived from an EMBL/GenBank/DDBJ whole genome shotgun (WGS) entry which is preliminary data.</text>
</comment>
<dbReference type="Proteomes" id="UP000675664">
    <property type="component" value="Unassembled WGS sequence"/>
</dbReference>
<dbReference type="InterPro" id="IPR000380">
    <property type="entry name" value="Topo_IA"/>
</dbReference>
<dbReference type="Gene3D" id="1.10.460.10">
    <property type="entry name" value="Topoisomerase I, domain 2"/>
    <property type="match status" value="1"/>
</dbReference>
<dbReference type="PROSITE" id="PS50880">
    <property type="entry name" value="TOPRIM"/>
    <property type="match status" value="1"/>
</dbReference>
<dbReference type="InterPro" id="IPR005738">
    <property type="entry name" value="TopoIII"/>
</dbReference>
<reference evidence="15" key="1">
    <citation type="submission" date="2021-04" db="EMBL/GenBank/DDBJ databases">
        <title>Sinoanaerobacter chloroacetimidivorans sp. nov., an obligate anaerobic bacterium isolated from anaerobic sludge.</title>
        <authorList>
            <person name="Bao Y."/>
        </authorList>
    </citation>
    <scope>NUCLEOTIDE SEQUENCE</scope>
    <source>
        <strain evidence="15">BAD-6</strain>
    </source>
</reference>
<evidence type="ECO:0000256" key="10">
    <source>
        <dbReference type="ARBA" id="ARBA00031985"/>
    </source>
</evidence>
<gene>
    <name evidence="15" type="ORF">KCX82_01270</name>
</gene>
<dbReference type="PANTHER" id="PTHR11390">
    <property type="entry name" value="PROKARYOTIC DNA TOPOISOMERASE"/>
    <property type="match status" value="1"/>
</dbReference>
<dbReference type="PROSITE" id="PS00396">
    <property type="entry name" value="TOPO_IA_1"/>
    <property type="match status" value="1"/>
</dbReference>
<feature type="domain" description="Toprim" evidence="13">
    <location>
        <begin position="3"/>
        <end position="136"/>
    </location>
</feature>
<evidence type="ECO:0000256" key="1">
    <source>
        <dbReference type="ARBA" id="ARBA00000213"/>
    </source>
</evidence>
<dbReference type="InterPro" id="IPR006171">
    <property type="entry name" value="TOPRIM_dom"/>
</dbReference>
<dbReference type="CDD" id="cd03362">
    <property type="entry name" value="TOPRIM_TopoIA_TopoIII"/>
    <property type="match status" value="1"/>
</dbReference>
<dbReference type="GO" id="GO:0006265">
    <property type="term" value="P:DNA topological change"/>
    <property type="evidence" value="ECO:0007669"/>
    <property type="project" value="InterPro"/>
</dbReference>
<dbReference type="SMART" id="SM00493">
    <property type="entry name" value="TOPRIM"/>
    <property type="match status" value="1"/>
</dbReference>
<keyword evidence="4" id="KW-0479">Metal-binding</keyword>
<comment type="similarity">
    <text evidence="2">Belongs to the type IA topoisomerase family.</text>
</comment>